<name>A0A392QKK5_9FABA</name>
<keyword evidence="3" id="KW-1185">Reference proteome</keyword>
<keyword evidence="1" id="KW-0812">Transmembrane</keyword>
<reference evidence="2 3" key="1">
    <citation type="journal article" date="2018" name="Front. Plant Sci.">
        <title>Red Clover (Trifolium pratense) and Zigzag Clover (T. medium) - A Picture of Genomic Similarities and Differences.</title>
        <authorList>
            <person name="Dluhosova J."/>
            <person name="Istvanek J."/>
            <person name="Nedelnik J."/>
            <person name="Repkova J."/>
        </authorList>
    </citation>
    <scope>NUCLEOTIDE SEQUENCE [LARGE SCALE GENOMIC DNA]</scope>
    <source>
        <strain evidence="3">cv. 10/8</strain>
        <tissue evidence="2">Leaf</tissue>
    </source>
</reference>
<keyword evidence="1" id="KW-1133">Transmembrane helix</keyword>
<comment type="caution">
    <text evidence="2">The sequence shown here is derived from an EMBL/GenBank/DDBJ whole genome shotgun (WGS) entry which is preliminary data.</text>
</comment>
<dbReference type="Proteomes" id="UP000265520">
    <property type="component" value="Unassembled WGS sequence"/>
</dbReference>
<organism evidence="2 3">
    <name type="scientific">Trifolium medium</name>
    <dbReference type="NCBI Taxonomy" id="97028"/>
    <lineage>
        <taxon>Eukaryota</taxon>
        <taxon>Viridiplantae</taxon>
        <taxon>Streptophyta</taxon>
        <taxon>Embryophyta</taxon>
        <taxon>Tracheophyta</taxon>
        <taxon>Spermatophyta</taxon>
        <taxon>Magnoliopsida</taxon>
        <taxon>eudicotyledons</taxon>
        <taxon>Gunneridae</taxon>
        <taxon>Pentapetalae</taxon>
        <taxon>rosids</taxon>
        <taxon>fabids</taxon>
        <taxon>Fabales</taxon>
        <taxon>Fabaceae</taxon>
        <taxon>Papilionoideae</taxon>
        <taxon>50 kb inversion clade</taxon>
        <taxon>NPAAA clade</taxon>
        <taxon>Hologalegina</taxon>
        <taxon>IRL clade</taxon>
        <taxon>Trifolieae</taxon>
        <taxon>Trifolium</taxon>
    </lineage>
</organism>
<evidence type="ECO:0000313" key="2">
    <source>
        <dbReference type="EMBL" id="MCI24230.1"/>
    </source>
</evidence>
<sequence>APISRARSIPTMQASYSAWLFVAENENFSETSTVKPSSLSRMRPAPLPLLLEDPPVNAVHVVQGFVLPSVSSAKKSVKTWAFNAFCGSNDMSNSNNSTDHLVIRPARSGMKSTCFRGWSVLTMMECARKYLLSFLAAVIKARATFSIFWYLSSGPDSAFEMKYTGL</sequence>
<feature type="non-terminal residue" evidence="2">
    <location>
        <position position="1"/>
    </location>
</feature>
<evidence type="ECO:0000256" key="1">
    <source>
        <dbReference type="SAM" id="Phobius"/>
    </source>
</evidence>
<dbReference type="EMBL" id="LXQA010140302">
    <property type="protein sequence ID" value="MCI24230.1"/>
    <property type="molecule type" value="Genomic_DNA"/>
</dbReference>
<dbReference type="AlphaFoldDB" id="A0A392QKK5"/>
<accession>A0A392QKK5</accession>
<protein>
    <submittedName>
        <fullName evidence="2">Uncharacterized protein</fullName>
    </submittedName>
</protein>
<keyword evidence="1" id="KW-0472">Membrane</keyword>
<feature type="transmembrane region" description="Helical" evidence="1">
    <location>
        <begin position="130"/>
        <end position="151"/>
    </location>
</feature>
<proteinExistence type="predicted"/>
<evidence type="ECO:0000313" key="3">
    <source>
        <dbReference type="Proteomes" id="UP000265520"/>
    </source>
</evidence>